<dbReference type="RefSeq" id="WP_145928597.1">
    <property type="nucleotide sequence ID" value="NZ_CP109796.1"/>
</dbReference>
<keyword evidence="1" id="KW-0472">Membrane</keyword>
<dbReference type="Proteomes" id="UP000078486">
    <property type="component" value="Unassembled WGS sequence"/>
</dbReference>
<keyword evidence="1" id="KW-1133">Transmembrane helix</keyword>
<proteinExistence type="predicted"/>
<comment type="caution">
    <text evidence="2">The sequence shown here is derived from an EMBL/GenBank/DDBJ whole genome shotgun (WGS) entry which is preliminary data.</text>
</comment>
<feature type="transmembrane region" description="Helical" evidence="1">
    <location>
        <begin position="12"/>
        <end position="30"/>
    </location>
</feature>
<dbReference type="EMBL" id="LRRQ01000040">
    <property type="protein sequence ID" value="OAM91087.1"/>
    <property type="molecule type" value="Genomic_DNA"/>
</dbReference>
<accession>A0A178IP19</accession>
<keyword evidence="1" id="KW-0812">Transmembrane</keyword>
<keyword evidence="3" id="KW-1185">Reference proteome</keyword>
<protein>
    <submittedName>
        <fullName evidence="2">Uncharacterized protein</fullName>
    </submittedName>
</protein>
<reference evidence="2 3" key="1">
    <citation type="submission" date="2016-01" db="EMBL/GenBank/DDBJ databases">
        <title>High potential of lignocellulose degradation of a new Verrucomicrobia species.</title>
        <authorList>
            <person name="Wang Y."/>
            <person name="Shi Y."/>
            <person name="Qiu Z."/>
            <person name="Liu S."/>
            <person name="Yang H."/>
        </authorList>
    </citation>
    <scope>NUCLEOTIDE SEQUENCE [LARGE SCALE GENOMIC DNA]</scope>
    <source>
        <strain evidence="2 3">TSB47</strain>
    </source>
</reference>
<evidence type="ECO:0000313" key="3">
    <source>
        <dbReference type="Proteomes" id="UP000078486"/>
    </source>
</evidence>
<gene>
    <name evidence="2" type="ORF">AW736_04740</name>
</gene>
<dbReference type="AlphaFoldDB" id="A0A178IP19"/>
<dbReference type="OrthoDB" id="190615at2"/>
<organism evidence="2 3">
    <name type="scientific">Termitidicoccus mucosus</name>
    <dbReference type="NCBI Taxonomy" id="1184151"/>
    <lineage>
        <taxon>Bacteria</taxon>
        <taxon>Pseudomonadati</taxon>
        <taxon>Verrucomicrobiota</taxon>
        <taxon>Opitutia</taxon>
        <taxon>Opitutales</taxon>
        <taxon>Opitutaceae</taxon>
        <taxon>Termitidicoccus</taxon>
    </lineage>
</organism>
<sequence>MSQPSPKPWSMKWIVLFIVVALPLYTLVTLRYRKPPGQSHQPYQEARERAGVARVEAAGYTRIEASAIRPADIGLTRSGLDTPSAVVRKIPGGLPGELAESFARFAEIAPKLPDSLGEVTAPAVLTPPYPYQILYTCRLPTQSDLLGDIRVYIKDDRIAIITDHDPIPRELLSRSRDATVFLSIEASAFTPGRTYEITLVGAQTSKSWTMSVAAPPSPVTPAF</sequence>
<evidence type="ECO:0000256" key="1">
    <source>
        <dbReference type="SAM" id="Phobius"/>
    </source>
</evidence>
<evidence type="ECO:0000313" key="2">
    <source>
        <dbReference type="EMBL" id="OAM91087.1"/>
    </source>
</evidence>
<name>A0A178IP19_9BACT</name>